<keyword evidence="3" id="KW-1185">Reference proteome</keyword>
<dbReference type="SMART" id="SM00471">
    <property type="entry name" value="HDc"/>
    <property type="match status" value="1"/>
</dbReference>
<dbReference type="CDD" id="cd00077">
    <property type="entry name" value="HDc"/>
    <property type="match status" value="1"/>
</dbReference>
<name>A0ABP9EQP5_9GAMM</name>
<dbReference type="Gene3D" id="1.10.3210.50">
    <property type="match status" value="1"/>
</dbReference>
<feature type="domain" description="HD" evidence="1">
    <location>
        <begin position="29"/>
        <end position="133"/>
    </location>
</feature>
<accession>A0ABP9EQP5</accession>
<dbReference type="PANTHER" id="PTHR33594:SF1">
    <property type="entry name" value="HD_PDEASE DOMAIN-CONTAINING PROTEIN"/>
    <property type="match status" value="1"/>
</dbReference>
<evidence type="ECO:0000313" key="3">
    <source>
        <dbReference type="Proteomes" id="UP001499988"/>
    </source>
</evidence>
<dbReference type="InterPro" id="IPR006674">
    <property type="entry name" value="HD_domain"/>
</dbReference>
<reference evidence="3" key="1">
    <citation type="journal article" date="2019" name="Int. J. Syst. Evol. Microbiol.">
        <title>The Global Catalogue of Microorganisms (GCM) 10K type strain sequencing project: providing services to taxonomists for standard genome sequencing and annotation.</title>
        <authorList>
            <consortium name="The Broad Institute Genomics Platform"/>
            <consortium name="The Broad Institute Genome Sequencing Center for Infectious Disease"/>
            <person name="Wu L."/>
            <person name="Ma J."/>
        </authorList>
    </citation>
    <scope>NUCLEOTIDE SEQUENCE [LARGE SCALE GENOMIC DNA]</scope>
    <source>
        <strain evidence="3">JCM 18401</strain>
    </source>
</reference>
<dbReference type="EMBL" id="BAABJZ010000013">
    <property type="protein sequence ID" value="GAA4878598.1"/>
    <property type="molecule type" value="Genomic_DNA"/>
</dbReference>
<protein>
    <submittedName>
        <fullName evidence="2">HD domain-containing protein</fullName>
    </submittedName>
</protein>
<dbReference type="Proteomes" id="UP001499988">
    <property type="component" value="Unassembled WGS sequence"/>
</dbReference>
<gene>
    <name evidence="2" type="ORF">GCM10023333_10310</name>
</gene>
<organism evidence="2 3">
    <name type="scientific">Ferrimonas pelagia</name>
    <dbReference type="NCBI Taxonomy" id="1177826"/>
    <lineage>
        <taxon>Bacteria</taxon>
        <taxon>Pseudomonadati</taxon>
        <taxon>Pseudomonadota</taxon>
        <taxon>Gammaproteobacteria</taxon>
        <taxon>Alteromonadales</taxon>
        <taxon>Ferrimonadaceae</taxon>
        <taxon>Ferrimonas</taxon>
    </lineage>
</organism>
<dbReference type="InterPro" id="IPR003607">
    <property type="entry name" value="HD/PDEase_dom"/>
</dbReference>
<evidence type="ECO:0000313" key="2">
    <source>
        <dbReference type="EMBL" id="GAA4878598.1"/>
    </source>
</evidence>
<evidence type="ECO:0000259" key="1">
    <source>
        <dbReference type="PROSITE" id="PS51831"/>
    </source>
</evidence>
<dbReference type="PANTHER" id="PTHR33594">
    <property type="entry name" value="SUPERFAMILY HYDROLASE, PUTATIVE (AFU_ORTHOLOGUE AFUA_1G03035)-RELATED"/>
    <property type="match status" value="1"/>
</dbReference>
<dbReference type="RefSeq" id="WP_345334089.1">
    <property type="nucleotide sequence ID" value="NZ_BAABJZ010000013.1"/>
</dbReference>
<dbReference type="SUPFAM" id="SSF109604">
    <property type="entry name" value="HD-domain/PDEase-like"/>
    <property type="match status" value="1"/>
</dbReference>
<sequence>MTQPFVFDQSWQQRCRQWAQAAGSDGAHNLAHIERVVAAAEQLAISENAELAVVLPAAWLHDVVLIDKRDPRRSQASVLAADKAIELLREYGYPEQYIDAIHHAIAAHSWSAGIATETLEAKIVQDADRLDAIGAIGLARCLMLGGQFGNELYHSDDPFAEQRELDDSTYCLDHFYVKLQHLPGQLSTDAGKAEGQRRWAYIETFMATLKGELGLRSA</sequence>
<dbReference type="Pfam" id="PF01966">
    <property type="entry name" value="HD"/>
    <property type="match status" value="1"/>
</dbReference>
<comment type="caution">
    <text evidence="2">The sequence shown here is derived from an EMBL/GenBank/DDBJ whole genome shotgun (WGS) entry which is preliminary data.</text>
</comment>
<dbReference type="PROSITE" id="PS51831">
    <property type="entry name" value="HD"/>
    <property type="match status" value="1"/>
</dbReference>
<proteinExistence type="predicted"/>